<organism evidence="1 2">
    <name type="scientific">Violaceomyces palustris</name>
    <dbReference type="NCBI Taxonomy" id="1673888"/>
    <lineage>
        <taxon>Eukaryota</taxon>
        <taxon>Fungi</taxon>
        <taxon>Dikarya</taxon>
        <taxon>Basidiomycota</taxon>
        <taxon>Ustilaginomycotina</taxon>
        <taxon>Ustilaginomycetes</taxon>
        <taxon>Violaceomycetales</taxon>
        <taxon>Violaceomycetaceae</taxon>
        <taxon>Violaceomyces</taxon>
    </lineage>
</organism>
<keyword evidence="2" id="KW-1185">Reference proteome</keyword>
<evidence type="ECO:0000313" key="1">
    <source>
        <dbReference type="EMBL" id="PWN48842.1"/>
    </source>
</evidence>
<gene>
    <name evidence="1" type="ORF">IE53DRAFT_333008</name>
</gene>
<proteinExistence type="predicted"/>
<accession>A0ACD0NSM6</accession>
<dbReference type="EMBL" id="KZ820134">
    <property type="protein sequence ID" value="PWN48842.1"/>
    <property type="molecule type" value="Genomic_DNA"/>
</dbReference>
<protein>
    <submittedName>
        <fullName evidence="1">Uncharacterized protein</fullName>
    </submittedName>
</protein>
<dbReference type="Proteomes" id="UP000245626">
    <property type="component" value="Unassembled WGS sequence"/>
</dbReference>
<reference evidence="1 2" key="1">
    <citation type="journal article" date="2018" name="Mol. Biol. Evol.">
        <title>Broad Genomic Sampling Reveals a Smut Pathogenic Ancestry of the Fungal Clade Ustilaginomycotina.</title>
        <authorList>
            <person name="Kijpornyongpan T."/>
            <person name="Mondo S.J."/>
            <person name="Barry K."/>
            <person name="Sandor L."/>
            <person name="Lee J."/>
            <person name="Lipzen A."/>
            <person name="Pangilinan J."/>
            <person name="LaButti K."/>
            <person name="Hainaut M."/>
            <person name="Henrissat B."/>
            <person name="Grigoriev I.V."/>
            <person name="Spatafora J.W."/>
            <person name="Aime M.C."/>
        </authorList>
    </citation>
    <scope>NUCLEOTIDE SEQUENCE [LARGE SCALE GENOMIC DNA]</scope>
    <source>
        <strain evidence="1 2">SA 807</strain>
    </source>
</reference>
<sequence length="503" mass="55097">MRFSKKTLFAAGLATASSLVSAESSSDSQVLVLGTSNFTSAVEPEPLMLVEFYAPWCGHCKALAPEYDTASVELIKENIKLAKVDCTVEGDLCNQYDVKGYPTLKVFRSGSSVDYNGPRKSDGIISYMKKQALPSLSTLTPETLAEFKKKDKIVVVAYIKEGDKASTDLISKIAEANRDSYLFGVSHDEAAAKEAGVDVPSAVLYRTFDEPEVKLGKDFTEDALASFLKAETVPLIDEVGPENYMQYAESGLPLAYLFVQPDHKDKEAQVESLKSVAKVFKGKVNFVWVDAVKFANHAKALNIQGDSWPSFAIQDIENNLKYPLEDVSSDVPGKVSSFVAKYVAGDLKPSIKSEPVPKDQDGPVHVLVADAFDETAFDDSKDVLIEFYAPWCGHCKKLAPTYDTLGEKYSSHKDKVTIAKMDATANDVPPSAGFQITSFPTIKFKPAGSKDWIDFNGDRSLEGFVEFIALNGKHKVSVDIEPLNETETTEHKEAAAKPHHEEL</sequence>
<name>A0ACD0NSM6_9BASI</name>
<evidence type="ECO:0000313" key="2">
    <source>
        <dbReference type="Proteomes" id="UP000245626"/>
    </source>
</evidence>